<dbReference type="EMBL" id="ASGP02000005">
    <property type="protein sequence ID" value="KAH9506886.1"/>
    <property type="molecule type" value="Genomic_DNA"/>
</dbReference>
<accession>A0A922HSH2</accession>
<protein>
    <submittedName>
        <fullName evidence="1">Uncharacterized protein</fullName>
    </submittedName>
</protein>
<dbReference type="AlphaFoldDB" id="A0A922HSH2"/>
<proteinExistence type="predicted"/>
<keyword evidence="2" id="KW-1185">Reference proteome</keyword>
<evidence type="ECO:0000313" key="1">
    <source>
        <dbReference type="EMBL" id="KAH9506886.1"/>
    </source>
</evidence>
<comment type="caution">
    <text evidence="1">The sequence shown here is derived from an EMBL/GenBank/DDBJ whole genome shotgun (WGS) entry which is preliminary data.</text>
</comment>
<reference evidence="1" key="2">
    <citation type="journal article" date="2022" name="Res Sq">
        <title>Comparative Genomics Reveals Insights into the Divergent Evolution of Astigmatic Mites and Household Pest Adaptations.</title>
        <authorList>
            <person name="Xiong Q."/>
            <person name="Wan A.T.-Y."/>
            <person name="Liu X.-Y."/>
            <person name="Fung C.S.-H."/>
            <person name="Xiao X."/>
            <person name="Malainual N."/>
            <person name="Hou J."/>
            <person name="Wang L."/>
            <person name="Wang M."/>
            <person name="Yang K."/>
            <person name="Cui Y."/>
            <person name="Leung E."/>
            <person name="Nong W."/>
            <person name="Shin S.-K."/>
            <person name="Au S."/>
            <person name="Jeong K.Y."/>
            <person name="Chew F.T."/>
            <person name="Hui J."/>
            <person name="Leung T.F."/>
            <person name="Tungtrongchitr A."/>
            <person name="Zhong N."/>
            <person name="Liu Z."/>
            <person name="Tsui S."/>
        </authorList>
    </citation>
    <scope>NUCLEOTIDE SEQUENCE</scope>
    <source>
        <strain evidence="1">Derf</strain>
        <tissue evidence="1">Whole organism</tissue>
    </source>
</reference>
<dbReference type="Proteomes" id="UP000790347">
    <property type="component" value="Unassembled WGS sequence"/>
</dbReference>
<sequence length="63" mass="7223">MNVAAKQSEEEQLMFISLSKREDIIQIPSKDEKECGSILFCSDRYNRIFFFGVKETASAAENE</sequence>
<organism evidence="1 2">
    <name type="scientific">Dermatophagoides farinae</name>
    <name type="common">American house dust mite</name>
    <dbReference type="NCBI Taxonomy" id="6954"/>
    <lineage>
        <taxon>Eukaryota</taxon>
        <taxon>Metazoa</taxon>
        <taxon>Ecdysozoa</taxon>
        <taxon>Arthropoda</taxon>
        <taxon>Chelicerata</taxon>
        <taxon>Arachnida</taxon>
        <taxon>Acari</taxon>
        <taxon>Acariformes</taxon>
        <taxon>Sarcoptiformes</taxon>
        <taxon>Astigmata</taxon>
        <taxon>Psoroptidia</taxon>
        <taxon>Analgoidea</taxon>
        <taxon>Pyroglyphidae</taxon>
        <taxon>Dermatophagoidinae</taxon>
        <taxon>Dermatophagoides</taxon>
    </lineage>
</organism>
<gene>
    <name evidence="1" type="ORF">DERF_011597</name>
</gene>
<name>A0A922HSH2_DERFA</name>
<evidence type="ECO:0000313" key="2">
    <source>
        <dbReference type="Proteomes" id="UP000790347"/>
    </source>
</evidence>
<reference evidence="1" key="1">
    <citation type="submission" date="2013-05" db="EMBL/GenBank/DDBJ databases">
        <authorList>
            <person name="Yim A.K.Y."/>
            <person name="Chan T.F."/>
            <person name="Ji K.M."/>
            <person name="Liu X.Y."/>
            <person name="Zhou J.W."/>
            <person name="Li R.Q."/>
            <person name="Yang K.Y."/>
            <person name="Li J."/>
            <person name="Li M."/>
            <person name="Law P.T.W."/>
            <person name="Wu Y.L."/>
            <person name="Cai Z.L."/>
            <person name="Qin H."/>
            <person name="Bao Y."/>
            <person name="Leung R.K.K."/>
            <person name="Ng P.K.S."/>
            <person name="Zou J."/>
            <person name="Zhong X.J."/>
            <person name="Ran P.X."/>
            <person name="Zhong N.S."/>
            <person name="Liu Z.G."/>
            <person name="Tsui S.K.W."/>
        </authorList>
    </citation>
    <scope>NUCLEOTIDE SEQUENCE</scope>
    <source>
        <strain evidence="1">Derf</strain>
        <tissue evidence="1">Whole organism</tissue>
    </source>
</reference>